<name>A0A8H5GF03_9AGAR</name>
<protein>
    <recommendedName>
        <fullName evidence="2">PPM-type phosphatase domain-containing protein</fullName>
    </recommendedName>
</protein>
<dbReference type="AlphaFoldDB" id="A0A8H5GF03"/>
<dbReference type="CDD" id="cd00143">
    <property type="entry name" value="PP2Cc"/>
    <property type="match status" value="1"/>
</dbReference>
<dbReference type="Proteomes" id="UP000559027">
    <property type="component" value="Unassembled WGS sequence"/>
</dbReference>
<dbReference type="GO" id="GO:0004741">
    <property type="term" value="F:[pyruvate dehydrogenase (acetyl-transferring)]-phosphatase activity"/>
    <property type="evidence" value="ECO:0007669"/>
    <property type="project" value="TreeGrafter"/>
</dbReference>
<gene>
    <name evidence="3" type="ORF">D9756_000190</name>
</gene>
<dbReference type="Gene3D" id="3.60.40.10">
    <property type="entry name" value="PPM-type phosphatase domain"/>
    <property type="match status" value="1"/>
</dbReference>
<keyword evidence="4" id="KW-1185">Reference proteome</keyword>
<dbReference type="GO" id="GO:0005739">
    <property type="term" value="C:mitochondrion"/>
    <property type="evidence" value="ECO:0007669"/>
    <property type="project" value="TreeGrafter"/>
</dbReference>
<evidence type="ECO:0000313" key="4">
    <source>
        <dbReference type="Proteomes" id="UP000559027"/>
    </source>
</evidence>
<dbReference type="EMBL" id="JAACJO010000001">
    <property type="protein sequence ID" value="KAF5363748.1"/>
    <property type="molecule type" value="Genomic_DNA"/>
</dbReference>
<dbReference type="InterPro" id="IPR036457">
    <property type="entry name" value="PPM-type-like_dom_sf"/>
</dbReference>
<dbReference type="SUPFAM" id="SSF81606">
    <property type="entry name" value="PP2C-like"/>
    <property type="match status" value="1"/>
</dbReference>
<evidence type="ECO:0000256" key="1">
    <source>
        <dbReference type="SAM" id="MobiDB-lite"/>
    </source>
</evidence>
<dbReference type="OrthoDB" id="420076at2759"/>
<accession>A0A8H5GF03</accession>
<dbReference type="PANTHER" id="PTHR13832">
    <property type="entry name" value="PROTEIN PHOSPHATASE 2C"/>
    <property type="match status" value="1"/>
</dbReference>
<dbReference type="InterPro" id="IPR001932">
    <property type="entry name" value="PPM-type_phosphatase-like_dom"/>
</dbReference>
<proteinExistence type="predicted"/>
<dbReference type="PROSITE" id="PS51746">
    <property type="entry name" value="PPM_2"/>
    <property type="match status" value="1"/>
</dbReference>
<dbReference type="InterPro" id="IPR015655">
    <property type="entry name" value="PP2C"/>
</dbReference>
<feature type="domain" description="PPM-type phosphatase" evidence="2">
    <location>
        <begin position="80"/>
        <end position="530"/>
    </location>
</feature>
<dbReference type="Pfam" id="PF00481">
    <property type="entry name" value="PP2C"/>
    <property type="match status" value="1"/>
</dbReference>
<dbReference type="SMART" id="SM00332">
    <property type="entry name" value="PP2Cc"/>
    <property type="match status" value="1"/>
</dbReference>
<sequence length="549" mass="59797">MLRRAWKPVAATVAVGVPTYYLYRSYATHPTFELPIRTKGPDGKPEMTTRTISILPLKTIEERINQHATSKSHNSPGGISWNYSTAFLASNDPIEDANATQIVQRDESDPSAPGDWLFFAIMDGHSGTHTSQLLSKILIKAVALELFKLSNPSDETKTAAGILSSASRLIWGRSNKPVLSTQTKRGTSIKDPNVVSGAIAEAFARLDHELINAPLRILANNLDEESKKNKTIPDLSQHPLALTSMEPAVSGSCAIMAAFDTVNRDLYVACTGDSRAVVGAWEPSEDGKGQWRIEVLSEDQTGRNSNEAERMRSEHPADESEYVIREGRVLGGLEPTRAFGDARYKWPRPVQETLSQAFMVGNGKPLRPPPALFKTPPYVTARPVVTHHKFTFPSSTSTIPSEANQKPIRFLVLATDGLWDQLSNSEVVSLVAGHLSGLKGTIPKSTLPSLVPVKTGSSSGVDGKSASVVQRKEEAAQEGSWAFKDENLSAHLIRNAFGGGDEGALRRLLSIPAPYSRRYRDDVTVTVVWWQEGAETEVQAGAETLKAKL</sequence>
<dbReference type="PANTHER" id="PTHR13832:SF792">
    <property type="entry name" value="GM14286P"/>
    <property type="match status" value="1"/>
</dbReference>
<organism evidence="3 4">
    <name type="scientific">Leucocoprinus leucothites</name>
    <dbReference type="NCBI Taxonomy" id="201217"/>
    <lineage>
        <taxon>Eukaryota</taxon>
        <taxon>Fungi</taxon>
        <taxon>Dikarya</taxon>
        <taxon>Basidiomycota</taxon>
        <taxon>Agaricomycotina</taxon>
        <taxon>Agaricomycetes</taxon>
        <taxon>Agaricomycetidae</taxon>
        <taxon>Agaricales</taxon>
        <taxon>Agaricineae</taxon>
        <taxon>Agaricaceae</taxon>
        <taxon>Leucocoprinus</taxon>
    </lineage>
</organism>
<feature type="region of interest" description="Disordered" evidence="1">
    <location>
        <begin position="299"/>
        <end position="319"/>
    </location>
</feature>
<evidence type="ECO:0000313" key="3">
    <source>
        <dbReference type="EMBL" id="KAF5363748.1"/>
    </source>
</evidence>
<comment type="caution">
    <text evidence="3">The sequence shown here is derived from an EMBL/GenBank/DDBJ whole genome shotgun (WGS) entry which is preliminary data.</text>
</comment>
<evidence type="ECO:0000259" key="2">
    <source>
        <dbReference type="PROSITE" id="PS51746"/>
    </source>
</evidence>
<reference evidence="3 4" key="1">
    <citation type="journal article" date="2020" name="ISME J.">
        <title>Uncovering the hidden diversity of litter-decomposition mechanisms in mushroom-forming fungi.</title>
        <authorList>
            <person name="Floudas D."/>
            <person name="Bentzer J."/>
            <person name="Ahren D."/>
            <person name="Johansson T."/>
            <person name="Persson P."/>
            <person name="Tunlid A."/>
        </authorList>
    </citation>
    <scope>NUCLEOTIDE SEQUENCE [LARGE SCALE GENOMIC DNA]</scope>
    <source>
        <strain evidence="3 4">CBS 146.42</strain>
    </source>
</reference>
<feature type="compositionally biased region" description="Basic and acidic residues" evidence="1">
    <location>
        <begin position="306"/>
        <end position="319"/>
    </location>
</feature>